<name>A0AAV5VPD1_9BILA</name>
<evidence type="ECO:0000313" key="2">
    <source>
        <dbReference type="Proteomes" id="UP001432322"/>
    </source>
</evidence>
<gene>
    <name evidence="1" type="ORF">PFISCL1PPCAC_11827</name>
</gene>
<accession>A0AAV5VPD1</accession>
<dbReference type="AlphaFoldDB" id="A0AAV5VPD1"/>
<evidence type="ECO:0000313" key="1">
    <source>
        <dbReference type="EMBL" id="GMT20530.1"/>
    </source>
</evidence>
<dbReference type="EMBL" id="BTSY01000003">
    <property type="protein sequence ID" value="GMT20530.1"/>
    <property type="molecule type" value="Genomic_DNA"/>
</dbReference>
<protein>
    <submittedName>
        <fullName evidence="1">Uncharacterized protein</fullName>
    </submittedName>
</protein>
<reference evidence="1" key="1">
    <citation type="submission" date="2023-10" db="EMBL/GenBank/DDBJ databases">
        <title>Genome assembly of Pristionchus species.</title>
        <authorList>
            <person name="Yoshida K."/>
            <person name="Sommer R.J."/>
        </authorList>
    </citation>
    <scope>NUCLEOTIDE SEQUENCE</scope>
    <source>
        <strain evidence="1">RS5133</strain>
    </source>
</reference>
<organism evidence="1 2">
    <name type="scientific">Pristionchus fissidentatus</name>
    <dbReference type="NCBI Taxonomy" id="1538716"/>
    <lineage>
        <taxon>Eukaryota</taxon>
        <taxon>Metazoa</taxon>
        <taxon>Ecdysozoa</taxon>
        <taxon>Nematoda</taxon>
        <taxon>Chromadorea</taxon>
        <taxon>Rhabditida</taxon>
        <taxon>Rhabditina</taxon>
        <taxon>Diplogasteromorpha</taxon>
        <taxon>Diplogasteroidea</taxon>
        <taxon>Neodiplogasteridae</taxon>
        <taxon>Pristionchus</taxon>
    </lineage>
</organism>
<comment type="caution">
    <text evidence="1">The sequence shown here is derived from an EMBL/GenBank/DDBJ whole genome shotgun (WGS) entry which is preliminary data.</text>
</comment>
<proteinExistence type="predicted"/>
<feature type="non-terminal residue" evidence="1">
    <location>
        <position position="1"/>
    </location>
</feature>
<sequence>CPNFKLYDKGAIWLERNHRPTLETARLCIEVTVTLIIWSVSLFVAYSAESNGWITQSSPHNGSPRSYTFL</sequence>
<dbReference type="Proteomes" id="UP001432322">
    <property type="component" value="Unassembled WGS sequence"/>
</dbReference>
<keyword evidence="2" id="KW-1185">Reference proteome</keyword>